<dbReference type="RefSeq" id="WP_240256394.1">
    <property type="nucleotide sequence ID" value="NZ_JAKTTI010000023.1"/>
</dbReference>
<proteinExistence type="predicted"/>
<feature type="region of interest" description="Disordered" evidence="1">
    <location>
        <begin position="1"/>
        <end position="65"/>
    </location>
</feature>
<reference evidence="2" key="1">
    <citation type="submission" date="2022-02" db="EMBL/GenBank/DDBJ databases">
        <title>Fredinandcohnia quinoae sp. nov. isolated from Chenopodium quinoa seeds.</title>
        <authorList>
            <person name="Saati-Santamaria Z."/>
            <person name="Flores-Felix J.D."/>
            <person name="Igual J.M."/>
            <person name="Velazquez E."/>
            <person name="Garcia-Fraile P."/>
            <person name="Martinez-Molina E."/>
        </authorList>
    </citation>
    <scope>NUCLEOTIDE SEQUENCE</scope>
    <source>
        <strain evidence="2">SECRCQ15</strain>
    </source>
</reference>
<accession>A0AAW5E4J9</accession>
<evidence type="ECO:0000313" key="2">
    <source>
        <dbReference type="EMBL" id="MCH1626474.1"/>
    </source>
</evidence>
<name>A0AAW5E4J9_9BACI</name>
<feature type="compositionally biased region" description="Polar residues" evidence="1">
    <location>
        <begin position="24"/>
        <end position="56"/>
    </location>
</feature>
<dbReference type="EMBL" id="JAKTTI010000023">
    <property type="protein sequence ID" value="MCH1626474.1"/>
    <property type="molecule type" value="Genomic_DNA"/>
</dbReference>
<organism evidence="2 3">
    <name type="scientific">Fredinandcohnia quinoae</name>
    <dbReference type="NCBI Taxonomy" id="2918902"/>
    <lineage>
        <taxon>Bacteria</taxon>
        <taxon>Bacillati</taxon>
        <taxon>Bacillota</taxon>
        <taxon>Bacilli</taxon>
        <taxon>Bacillales</taxon>
        <taxon>Bacillaceae</taxon>
        <taxon>Fredinandcohnia</taxon>
    </lineage>
</organism>
<dbReference type="Proteomes" id="UP001431131">
    <property type="component" value="Unassembled WGS sequence"/>
</dbReference>
<dbReference type="AlphaFoldDB" id="A0AAW5E4J9"/>
<gene>
    <name evidence="2" type="ORF">MJG50_14140</name>
</gene>
<protein>
    <submittedName>
        <fullName evidence="2">Uncharacterized protein</fullName>
    </submittedName>
</protein>
<sequence>MSTENEQGTNDKKKVSLQDLVKQQLANKKQNQTNGSKAGNLKGTNQRMQSQQTKKPSNTRRKMGS</sequence>
<comment type="caution">
    <text evidence="2">The sequence shown here is derived from an EMBL/GenBank/DDBJ whole genome shotgun (WGS) entry which is preliminary data.</text>
</comment>
<evidence type="ECO:0000256" key="1">
    <source>
        <dbReference type="SAM" id="MobiDB-lite"/>
    </source>
</evidence>
<keyword evidence="3" id="KW-1185">Reference proteome</keyword>
<evidence type="ECO:0000313" key="3">
    <source>
        <dbReference type="Proteomes" id="UP001431131"/>
    </source>
</evidence>